<dbReference type="InterPro" id="IPR032675">
    <property type="entry name" value="LRR_dom_sf"/>
</dbReference>
<dbReference type="EMBL" id="PSQE01000003">
    <property type="protein sequence ID" value="RHN68165.1"/>
    <property type="molecule type" value="Genomic_DNA"/>
</dbReference>
<dbReference type="AlphaFoldDB" id="A0A396IVZ1"/>
<accession>A0A396IVZ1</accession>
<sequence>MMYVTYYARYNYGDNLVKIFCNAVERSCGQVEDINIEEIGTDDLLKYIVDNCACHLRCLRLANCARLSERGFIEAVKKLSQLEEIELSHNLQLSNDSLEVVGRCCPLLKSLKYSLLPSDYIGQDVCSFAIAKTMPRLLHLKISGDMPGDDGIQAILDGCHLLESFDLGGCYAYYYSQSLEKRCREQINFFVPPTQDCDSSDYDSYWDVGSINSNWSWYEDCDFDI</sequence>
<dbReference type="SUPFAM" id="SSF52047">
    <property type="entry name" value="RNI-like"/>
    <property type="match status" value="1"/>
</dbReference>
<protein>
    <submittedName>
        <fullName evidence="1">Putative leucine-rich repeat domain, L domain-containing protein</fullName>
    </submittedName>
</protein>
<dbReference type="Gene3D" id="3.80.10.10">
    <property type="entry name" value="Ribonuclease Inhibitor"/>
    <property type="match status" value="1"/>
</dbReference>
<dbReference type="Proteomes" id="UP000265566">
    <property type="component" value="Chromosome 3"/>
</dbReference>
<comment type="caution">
    <text evidence="1">The sequence shown here is derived from an EMBL/GenBank/DDBJ whole genome shotgun (WGS) entry which is preliminary data.</text>
</comment>
<proteinExistence type="predicted"/>
<reference evidence="1" key="1">
    <citation type="journal article" date="2018" name="Nat. Plants">
        <title>Whole-genome landscape of Medicago truncatula symbiotic genes.</title>
        <authorList>
            <person name="Pecrix Y."/>
            <person name="Gamas P."/>
            <person name="Carrere S."/>
        </authorList>
    </citation>
    <scope>NUCLEOTIDE SEQUENCE</scope>
    <source>
        <tissue evidence="1">Leaves</tissue>
    </source>
</reference>
<dbReference type="PANTHER" id="PTHR38926">
    <property type="entry name" value="F-BOX DOMAIN CONTAINING PROTEIN, EXPRESSED"/>
    <property type="match status" value="1"/>
</dbReference>
<organism evidence="1">
    <name type="scientific">Medicago truncatula</name>
    <name type="common">Barrel medic</name>
    <name type="synonym">Medicago tribuloides</name>
    <dbReference type="NCBI Taxonomy" id="3880"/>
    <lineage>
        <taxon>Eukaryota</taxon>
        <taxon>Viridiplantae</taxon>
        <taxon>Streptophyta</taxon>
        <taxon>Embryophyta</taxon>
        <taxon>Tracheophyta</taxon>
        <taxon>Spermatophyta</taxon>
        <taxon>Magnoliopsida</taxon>
        <taxon>eudicotyledons</taxon>
        <taxon>Gunneridae</taxon>
        <taxon>Pentapetalae</taxon>
        <taxon>rosids</taxon>
        <taxon>fabids</taxon>
        <taxon>Fabales</taxon>
        <taxon>Fabaceae</taxon>
        <taxon>Papilionoideae</taxon>
        <taxon>50 kb inversion clade</taxon>
        <taxon>NPAAA clade</taxon>
        <taxon>Hologalegina</taxon>
        <taxon>IRL clade</taxon>
        <taxon>Trifolieae</taxon>
        <taxon>Medicago</taxon>
    </lineage>
</organism>
<dbReference type="PANTHER" id="PTHR38926:SF2">
    <property type="entry name" value="F-BOX_LRR-REPEAT PROTEIN 21-RELATED"/>
    <property type="match status" value="1"/>
</dbReference>
<gene>
    <name evidence="1" type="ORF">MtrunA17_Chr3g0110881</name>
</gene>
<evidence type="ECO:0000313" key="1">
    <source>
        <dbReference type="EMBL" id="RHN68165.1"/>
    </source>
</evidence>
<dbReference type="Gramene" id="rna16477">
    <property type="protein sequence ID" value="RHN68165.1"/>
    <property type="gene ID" value="gene16477"/>
</dbReference>
<name>A0A396IVZ1_MEDTR</name>